<feature type="compositionally biased region" description="Basic and acidic residues" evidence="3">
    <location>
        <begin position="190"/>
        <end position="218"/>
    </location>
</feature>
<evidence type="ECO:0000313" key="6">
    <source>
        <dbReference type="Proteomes" id="UP000013776"/>
    </source>
</evidence>
<dbReference type="SMART" id="SM00398">
    <property type="entry name" value="HMG"/>
    <property type="match status" value="1"/>
</dbReference>
<dbReference type="PANTHER" id="PTHR48112:SF22">
    <property type="entry name" value="MITOCHONDRIAL TRANSCRIPTION FACTOR A, ISOFORM B"/>
    <property type="match status" value="1"/>
</dbReference>
<dbReference type="VEuPathDB" id="FungiDB:TAPDE_002875"/>
<dbReference type="eggNOG" id="KOG0381">
    <property type="taxonomic scope" value="Eukaryota"/>
</dbReference>
<keyword evidence="6" id="KW-1185">Reference proteome</keyword>
<feature type="domain" description="HMG box" evidence="4">
    <location>
        <begin position="118"/>
        <end position="187"/>
    </location>
</feature>
<gene>
    <name evidence="5" type="ORF">TAPDE_002875</name>
</gene>
<dbReference type="GO" id="GO:0005634">
    <property type="term" value="C:nucleus"/>
    <property type="evidence" value="ECO:0007669"/>
    <property type="project" value="UniProtKB-UniRule"/>
</dbReference>
<dbReference type="SUPFAM" id="SSF47095">
    <property type="entry name" value="HMG-box"/>
    <property type="match status" value="1"/>
</dbReference>
<dbReference type="Proteomes" id="UP000013776">
    <property type="component" value="Unassembled WGS sequence"/>
</dbReference>
<organism evidence="5 6">
    <name type="scientific">Taphrina deformans (strain PYCC 5710 / ATCC 11124 / CBS 356.35 / IMI 108563 / JCM 9778 / NBRC 8474)</name>
    <name type="common">Peach leaf curl fungus</name>
    <name type="synonym">Lalaria deformans</name>
    <dbReference type="NCBI Taxonomy" id="1097556"/>
    <lineage>
        <taxon>Eukaryota</taxon>
        <taxon>Fungi</taxon>
        <taxon>Dikarya</taxon>
        <taxon>Ascomycota</taxon>
        <taxon>Taphrinomycotina</taxon>
        <taxon>Taphrinomycetes</taxon>
        <taxon>Taphrinales</taxon>
        <taxon>Taphrinaceae</taxon>
        <taxon>Taphrina</taxon>
    </lineage>
</organism>
<sequence length="273" mass="30073">MASNSTHSSQTNAERFADFHRKYQIVLSSCRLLTEAQSALDRSITDFVSIAQGLDPKVHAQYPILPNNSASPLQPATEVSQSQLKGKSGDSSDTVSKNSTASDAPIKKQKKVRDPDLPKRPMSAFFLFQNAVRNSVKSAMPEESKGTDIQKAISEKWRDLDDDSRQPYNERYENDVRDYEAKLATYKQDHGIPRSAKDIVAKSDAITEPKPDFVKKTDQVTNDDDAAAASIASKAAAASKSATATPKDSKKRARTNEKAKSPKKVEKPTEEKK</sequence>
<protein>
    <submittedName>
        <fullName evidence="5">HMG box-containing protein C28F2.11</fullName>
    </submittedName>
</protein>
<dbReference type="Pfam" id="PF00505">
    <property type="entry name" value="HMG_box"/>
    <property type="match status" value="1"/>
</dbReference>
<dbReference type="InterPro" id="IPR009071">
    <property type="entry name" value="HMG_box_dom"/>
</dbReference>
<evidence type="ECO:0000256" key="1">
    <source>
        <dbReference type="ARBA" id="ARBA00023125"/>
    </source>
</evidence>
<evidence type="ECO:0000256" key="2">
    <source>
        <dbReference type="PROSITE-ProRule" id="PRU00267"/>
    </source>
</evidence>
<dbReference type="OrthoDB" id="1919336at2759"/>
<name>R4XE67_TAPDE</name>
<feature type="compositionally biased region" description="Polar residues" evidence="3">
    <location>
        <begin position="66"/>
        <end position="102"/>
    </location>
</feature>
<evidence type="ECO:0000313" key="5">
    <source>
        <dbReference type="EMBL" id="CCG82740.1"/>
    </source>
</evidence>
<dbReference type="PANTHER" id="PTHR48112">
    <property type="entry name" value="HIGH MOBILITY GROUP PROTEIN DSP1"/>
    <property type="match status" value="1"/>
</dbReference>
<dbReference type="InterPro" id="IPR050342">
    <property type="entry name" value="HMGB"/>
</dbReference>
<keyword evidence="1 2" id="KW-0238">DNA-binding</keyword>
<proteinExistence type="predicted"/>
<dbReference type="CDD" id="cd22012">
    <property type="entry name" value="HMG-box_ABF2_IXR1-like_rpt2"/>
    <property type="match status" value="1"/>
</dbReference>
<accession>R4XE67</accession>
<evidence type="ECO:0000259" key="4">
    <source>
        <dbReference type="PROSITE" id="PS50118"/>
    </source>
</evidence>
<dbReference type="GO" id="GO:0003677">
    <property type="term" value="F:DNA binding"/>
    <property type="evidence" value="ECO:0007669"/>
    <property type="project" value="UniProtKB-UniRule"/>
</dbReference>
<keyword evidence="2" id="KW-0539">Nucleus</keyword>
<comment type="caution">
    <text evidence="5">The sequence shown here is derived from an EMBL/GenBank/DDBJ whole genome shotgun (WGS) entry which is preliminary data.</text>
</comment>
<feature type="region of interest" description="Disordered" evidence="3">
    <location>
        <begin position="190"/>
        <end position="220"/>
    </location>
</feature>
<dbReference type="AlphaFoldDB" id="R4XE67"/>
<dbReference type="STRING" id="1097556.R4XE67"/>
<feature type="region of interest" description="Disordered" evidence="3">
    <location>
        <begin position="232"/>
        <end position="273"/>
    </location>
</feature>
<feature type="compositionally biased region" description="Low complexity" evidence="3">
    <location>
        <begin position="232"/>
        <end position="246"/>
    </location>
</feature>
<feature type="DNA-binding region" description="HMG box" evidence="2">
    <location>
        <begin position="118"/>
        <end position="187"/>
    </location>
</feature>
<dbReference type="InterPro" id="IPR036910">
    <property type="entry name" value="HMG_box_dom_sf"/>
</dbReference>
<evidence type="ECO:0000256" key="3">
    <source>
        <dbReference type="SAM" id="MobiDB-lite"/>
    </source>
</evidence>
<feature type="compositionally biased region" description="Basic and acidic residues" evidence="3">
    <location>
        <begin position="254"/>
        <end position="273"/>
    </location>
</feature>
<feature type="region of interest" description="Disordered" evidence="3">
    <location>
        <begin position="63"/>
        <end position="118"/>
    </location>
</feature>
<dbReference type="PROSITE" id="PS50118">
    <property type="entry name" value="HMG_BOX_2"/>
    <property type="match status" value="1"/>
</dbReference>
<dbReference type="EMBL" id="CAHR02000097">
    <property type="protein sequence ID" value="CCG82740.1"/>
    <property type="molecule type" value="Genomic_DNA"/>
</dbReference>
<reference evidence="5 6" key="1">
    <citation type="journal article" date="2013" name="MBio">
        <title>Genome sequencing of the plant pathogen Taphrina deformans, the causal agent of peach leaf curl.</title>
        <authorList>
            <person name="Cisse O.H."/>
            <person name="Almeida J.M.G.C.F."/>
            <person name="Fonseca A."/>
            <person name="Kumar A.A."/>
            <person name="Salojaervi J."/>
            <person name="Overmyer K."/>
            <person name="Hauser P.M."/>
            <person name="Pagni M."/>
        </authorList>
    </citation>
    <scope>NUCLEOTIDE SEQUENCE [LARGE SCALE GENOMIC DNA]</scope>
    <source>
        <strain evidence="6">PYCC 5710 / ATCC 11124 / CBS 356.35 / IMI 108563 / JCM 9778 / NBRC 8474</strain>
    </source>
</reference>
<dbReference type="Gene3D" id="1.10.30.10">
    <property type="entry name" value="High mobility group box domain"/>
    <property type="match status" value="1"/>
</dbReference>